<dbReference type="PANTHER" id="PTHR30055">
    <property type="entry name" value="HTH-TYPE TRANSCRIPTIONAL REGULATOR RUTR"/>
    <property type="match status" value="1"/>
</dbReference>
<evidence type="ECO:0000256" key="4">
    <source>
        <dbReference type="PROSITE-ProRule" id="PRU00335"/>
    </source>
</evidence>
<dbReference type="EMBL" id="CP041150">
    <property type="protein sequence ID" value="QDF68777.1"/>
    <property type="molecule type" value="Genomic_DNA"/>
</dbReference>
<dbReference type="InterPro" id="IPR050109">
    <property type="entry name" value="HTH-type_TetR-like_transc_reg"/>
</dbReference>
<keyword evidence="2 4" id="KW-0238">DNA-binding</keyword>
<keyword evidence="3" id="KW-0804">Transcription</keyword>
<accession>A0AB73TVE9</accession>
<keyword evidence="1" id="KW-0805">Transcription regulation</keyword>
<feature type="domain" description="HTH tetR-type" evidence="5">
    <location>
        <begin position="9"/>
        <end position="69"/>
    </location>
</feature>
<dbReference type="PANTHER" id="PTHR30055:SF234">
    <property type="entry name" value="HTH-TYPE TRANSCRIPTIONAL REGULATOR BETI"/>
    <property type="match status" value="1"/>
</dbReference>
<dbReference type="Pfam" id="PF00440">
    <property type="entry name" value="TetR_N"/>
    <property type="match status" value="1"/>
</dbReference>
<evidence type="ECO:0000259" key="5">
    <source>
        <dbReference type="PROSITE" id="PS50977"/>
    </source>
</evidence>
<organism evidence="6 7">
    <name type="scientific">Mycobacteroides chelonae</name>
    <name type="common">Mycobacterium chelonae</name>
    <dbReference type="NCBI Taxonomy" id="1774"/>
    <lineage>
        <taxon>Bacteria</taxon>
        <taxon>Bacillati</taxon>
        <taxon>Actinomycetota</taxon>
        <taxon>Actinomycetes</taxon>
        <taxon>Mycobacteriales</taxon>
        <taxon>Mycobacteriaceae</taxon>
        <taxon>Mycobacteroides</taxon>
    </lineage>
</organism>
<feature type="DNA-binding region" description="H-T-H motif" evidence="4">
    <location>
        <begin position="32"/>
        <end position="51"/>
    </location>
</feature>
<dbReference type="AlphaFoldDB" id="A0AB73TVE9"/>
<dbReference type="GO" id="GO:0003700">
    <property type="term" value="F:DNA-binding transcription factor activity"/>
    <property type="evidence" value="ECO:0007669"/>
    <property type="project" value="TreeGrafter"/>
</dbReference>
<dbReference type="RefSeq" id="WP_070948218.1">
    <property type="nucleotide sequence ID" value="NZ_CP041150.1"/>
</dbReference>
<protein>
    <submittedName>
        <fullName evidence="6">TetR/AcrR family transcriptional regulator</fullName>
    </submittedName>
</protein>
<dbReference type="PROSITE" id="PS50977">
    <property type="entry name" value="HTH_TETR_2"/>
    <property type="match status" value="1"/>
</dbReference>
<name>A0AB73TVE9_MYCCH</name>
<dbReference type="Gene3D" id="1.10.357.10">
    <property type="entry name" value="Tetracycline Repressor, domain 2"/>
    <property type="match status" value="1"/>
</dbReference>
<dbReference type="InterPro" id="IPR001647">
    <property type="entry name" value="HTH_TetR"/>
</dbReference>
<reference evidence="6 7" key="1">
    <citation type="submission" date="2019-06" db="EMBL/GenBank/DDBJ databases">
        <title>Whole geneome sequnce of Mycobacteroides chelonae M77 isolated from bovine milk from Meghalaya, India.</title>
        <authorList>
            <person name="Vise E."/>
            <person name="Das S."/>
            <person name="Garg A."/>
            <person name="Ghatak S."/>
            <person name="Shakuntala I."/>
            <person name="Milton A.A.P."/>
            <person name="Karam A."/>
            <person name="Sanjukta R."/>
            <person name="Puro K."/>
            <person name="Sen A."/>
        </authorList>
    </citation>
    <scope>NUCLEOTIDE SEQUENCE [LARGE SCALE GENOMIC DNA]</scope>
    <source>
        <strain evidence="6 7">M77</strain>
    </source>
</reference>
<evidence type="ECO:0000256" key="2">
    <source>
        <dbReference type="ARBA" id="ARBA00023125"/>
    </source>
</evidence>
<dbReference type="GO" id="GO:0000976">
    <property type="term" value="F:transcription cis-regulatory region binding"/>
    <property type="evidence" value="ECO:0007669"/>
    <property type="project" value="TreeGrafter"/>
</dbReference>
<gene>
    <name evidence="6" type="ORF">FJK96_00300</name>
</gene>
<proteinExistence type="predicted"/>
<sequence>MAKSVAPRGFARGRVLEAALALFTENGVNGTSLQMIAERLGVNKSAVYYQFRTKEDLVLELVRPVFDDINQVIKIANALSAPESKRETAISGIVELAVRQRAVAFLLTDPAVESAIRTQAEFIGTYDNLVALLHGHGLKAAGRAAMSLLLFGVFASVGDPALADIPDDQLHSTMLECARRLLEIT</sequence>
<evidence type="ECO:0000313" key="6">
    <source>
        <dbReference type="EMBL" id="QDF68777.1"/>
    </source>
</evidence>
<evidence type="ECO:0000313" key="7">
    <source>
        <dbReference type="Proteomes" id="UP000317728"/>
    </source>
</evidence>
<evidence type="ECO:0000256" key="3">
    <source>
        <dbReference type="ARBA" id="ARBA00023163"/>
    </source>
</evidence>
<dbReference type="Proteomes" id="UP000317728">
    <property type="component" value="Chromosome"/>
</dbReference>
<dbReference type="SUPFAM" id="SSF46689">
    <property type="entry name" value="Homeodomain-like"/>
    <property type="match status" value="1"/>
</dbReference>
<dbReference type="InterPro" id="IPR009057">
    <property type="entry name" value="Homeodomain-like_sf"/>
</dbReference>
<dbReference type="PRINTS" id="PR00455">
    <property type="entry name" value="HTHTETR"/>
</dbReference>
<evidence type="ECO:0000256" key="1">
    <source>
        <dbReference type="ARBA" id="ARBA00023015"/>
    </source>
</evidence>